<dbReference type="Pfam" id="PF07311">
    <property type="entry name" value="Dodecin"/>
    <property type="match status" value="1"/>
</dbReference>
<dbReference type="AlphaFoldDB" id="A0A5B9WEU6"/>
<organism evidence="1 2">
    <name type="scientific">Aquisphaera giovannonii</name>
    <dbReference type="NCBI Taxonomy" id="406548"/>
    <lineage>
        <taxon>Bacteria</taxon>
        <taxon>Pseudomonadati</taxon>
        <taxon>Planctomycetota</taxon>
        <taxon>Planctomycetia</taxon>
        <taxon>Isosphaerales</taxon>
        <taxon>Isosphaeraceae</taxon>
        <taxon>Aquisphaera</taxon>
    </lineage>
</organism>
<dbReference type="PANTHER" id="PTHR39324">
    <property type="entry name" value="CALCIUM DODECIN"/>
    <property type="match status" value="1"/>
</dbReference>
<proteinExistence type="predicted"/>
<dbReference type="SUPFAM" id="SSF89807">
    <property type="entry name" value="Dodecin-like"/>
    <property type="match status" value="1"/>
</dbReference>
<dbReference type="InterPro" id="IPR025543">
    <property type="entry name" value="Dodecin-like"/>
</dbReference>
<evidence type="ECO:0000313" key="2">
    <source>
        <dbReference type="Proteomes" id="UP000324233"/>
    </source>
</evidence>
<evidence type="ECO:0000313" key="1">
    <source>
        <dbReference type="EMBL" id="QEH38993.1"/>
    </source>
</evidence>
<dbReference type="Gene3D" id="3.30.1660.10">
    <property type="entry name" value="Flavin-binding protein dodecin"/>
    <property type="match status" value="1"/>
</dbReference>
<gene>
    <name evidence="1" type="ORF">OJF2_76050</name>
</gene>
<dbReference type="EMBL" id="CP042997">
    <property type="protein sequence ID" value="QEH38993.1"/>
    <property type="molecule type" value="Genomic_DNA"/>
</dbReference>
<accession>A0A5B9WEU6</accession>
<dbReference type="KEGG" id="agv:OJF2_76050"/>
<dbReference type="RefSeq" id="WP_148598366.1">
    <property type="nucleotide sequence ID" value="NZ_CP042997.1"/>
</dbReference>
<name>A0A5B9WEU6_9BACT</name>
<sequence length="82" mass="8662">MATKKTHADGGAVVRVAEMVGTSTEGWEDAAQRAVARASETIRHVTGLDLIRSTAVVKDGRIAEYHATVKVAFVVEPAAIES</sequence>
<keyword evidence="2" id="KW-1185">Reference proteome</keyword>
<dbReference type="PANTHER" id="PTHR39324:SF1">
    <property type="entry name" value="CALCIUM DODECIN"/>
    <property type="match status" value="1"/>
</dbReference>
<reference evidence="1 2" key="1">
    <citation type="submission" date="2019-08" db="EMBL/GenBank/DDBJ databases">
        <title>Deep-cultivation of Planctomycetes and their phenomic and genomic characterization uncovers novel biology.</title>
        <authorList>
            <person name="Wiegand S."/>
            <person name="Jogler M."/>
            <person name="Boedeker C."/>
            <person name="Pinto D."/>
            <person name="Vollmers J."/>
            <person name="Rivas-Marin E."/>
            <person name="Kohn T."/>
            <person name="Peeters S.H."/>
            <person name="Heuer A."/>
            <person name="Rast P."/>
            <person name="Oberbeckmann S."/>
            <person name="Bunk B."/>
            <person name="Jeske O."/>
            <person name="Meyerdierks A."/>
            <person name="Storesund J.E."/>
            <person name="Kallscheuer N."/>
            <person name="Luecker S."/>
            <person name="Lage O.M."/>
            <person name="Pohl T."/>
            <person name="Merkel B.J."/>
            <person name="Hornburger P."/>
            <person name="Mueller R.-W."/>
            <person name="Bruemmer F."/>
            <person name="Labrenz M."/>
            <person name="Spormann A.M."/>
            <person name="Op den Camp H."/>
            <person name="Overmann J."/>
            <person name="Amann R."/>
            <person name="Jetten M.S.M."/>
            <person name="Mascher T."/>
            <person name="Medema M.H."/>
            <person name="Devos D.P."/>
            <person name="Kaster A.-K."/>
            <person name="Ovreas L."/>
            <person name="Rohde M."/>
            <person name="Galperin M.Y."/>
            <person name="Jogler C."/>
        </authorList>
    </citation>
    <scope>NUCLEOTIDE SEQUENCE [LARGE SCALE GENOMIC DNA]</scope>
    <source>
        <strain evidence="1 2">OJF2</strain>
    </source>
</reference>
<dbReference type="InterPro" id="IPR009923">
    <property type="entry name" value="Dodecin"/>
</dbReference>
<dbReference type="OrthoDB" id="284925at2"/>
<protein>
    <recommendedName>
        <fullName evidence="3">Dodecin domain-containing protein</fullName>
    </recommendedName>
</protein>
<evidence type="ECO:0008006" key="3">
    <source>
        <dbReference type="Google" id="ProtNLM"/>
    </source>
</evidence>
<dbReference type="InterPro" id="IPR036694">
    <property type="entry name" value="Dodecin-like_sf"/>
</dbReference>
<dbReference type="Proteomes" id="UP000324233">
    <property type="component" value="Chromosome"/>
</dbReference>